<organism evidence="2 3">
    <name type="scientific">Pseudomonas anguilliseptica</name>
    <dbReference type="NCBI Taxonomy" id="53406"/>
    <lineage>
        <taxon>Bacteria</taxon>
        <taxon>Pseudomonadati</taxon>
        <taxon>Pseudomonadota</taxon>
        <taxon>Gammaproteobacteria</taxon>
        <taxon>Pseudomonadales</taxon>
        <taxon>Pseudomonadaceae</taxon>
        <taxon>Pseudomonas</taxon>
    </lineage>
</organism>
<reference evidence="3" key="1">
    <citation type="submission" date="2016-10" db="EMBL/GenBank/DDBJ databases">
        <authorList>
            <person name="Varghese N."/>
            <person name="Submissions S."/>
        </authorList>
    </citation>
    <scope>NUCLEOTIDE SEQUENCE [LARGE SCALE GENOMIC DNA]</scope>
    <source>
        <strain evidence="3">DSM 12111</strain>
    </source>
</reference>
<feature type="compositionally biased region" description="Polar residues" evidence="1">
    <location>
        <begin position="24"/>
        <end position="38"/>
    </location>
</feature>
<dbReference type="EMBL" id="FNSC01000001">
    <property type="protein sequence ID" value="SEE00283.1"/>
    <property type="molecule type" value="Genomic_DNA"/>
</dbReference>
<dbReference type="RefSeq" id="WP_090385826.1">
    <property type="nucleotide sequence ID" value="NZ_FNSC01000001.1"/>
</dbReference>
<protein>
    <submittedName>
        <fullName evidence="2">Uncharacterized protein</fullName>
    </submittedName>
</protein>
<feature type="region of interest" description="Disordered" evidence="1">
    <location>
        <begin position="1"/>
        <end position="38"/>
    </location>
</feature>
<dbReference type="AlphaFoldDB" id="A0A1H5FAE1"/>
<accession>A0A1H5FAE1</accession>
<keyword evidence="3" id="KW-1185">Reference proteome</keyword>
<sequence>MENISLSGAIQGDLKDASKKKLQTPGNQARASAMQAQYQQPVIGPRTGVTPANTPPKNTSIGLDDILQGAGNLPVSAARDFANNIGTDIRNVAASAVDGKQVPRPGYPHTQAAYEQMKRGGDRFAQANMSLGTNAKPAMRETLGLEVDPRAVQQPVTAANTPANGYTSAEFDQWAQGQTAQPTVTQESPVISGAQQSTPQDGFVDTGLGQGLQGGSIAARRGAGGVMEFSNDAKVQAGAGAMPAGGVGGIGDGIGTFSQGQAGDSKLALDRFDRANAIRAQTIQDGRRGVVGEGGGRLTVVADSSRSPTTQDLQHARLNERVAQTAALGKRDAREDQQLALNVNRDNRESAAAGIEMQTAQMGLDSGLRIEEIRQQLSDPAIKGDQRAALERNYASLTTSAKDRYVLQDAVIGADAYGPKYGKIALDVVTGQPVGQGQAAPETARKTATSAEVDAAAKQAGKSRAEILQVMKDKGITING</sequence>
<evidence type="ECO:0000256" key="1">
    <source>
        <dbReference type="SAM" id="MobiDB-lite"/>
    </source>
</evidence>
<dbReference type="STRING" id="53406.SAMN05421553_3818"/>
<gene>
    <name evidence="2" type="ORF">SAMN05421553_3818</name>
</gene>
<name>A0A1H5FAE1_PSEAG</name>
<evidence type="ECO:0000313" key="2">
    <source>
        <dbReference type="EMBL" id="SEE00283.1"/>
    </source>
</evidence>
<dbReference type="Proteomes" id="UP000242849">
    <property type="component" value="Unassembled WGS sequence"/>
</dbReference>
<evidence type="ECO:0000313" key="3">
    <source>
        <dbReference type="Proteomes" id="UP000242849"/>
    </source>
</evidence>
<proteinExistence type="predicted"/>
<dbReference type="OrthoDB" id="10021169at2"/>